<reference evidence="2" key="1">
    <citation type="journal article" date="2018" name="Genome Biol.">
        <title>SKESA: strategic k-mer extension for scrupulous assemblies.</title>
        <authorList>
            <person name="Souvorov A."/>
            <person name="Agarwala R."/>
            <person name="Lipman D.J."/>
        </authorList>
    </citation>
    <scope>NUCLEOTIDE SEQUENCE</scope>
    <source>
        <strain evidence="2">489-16</strain>
    </source>
</reference>
<gene>
    <name evidence="2" type="ORF">IFC14_005327</name>
</gene>
<evidence type="ECO:0000313" key="3">
    <source>
        <dbReference type="Proteomes" id="UP000859822"/>
    </source>
</evidence>
<feature type="non-terminal residue" evidence="2">
    <location>
        <position position="181"/>
    </location>
</feature>
<evidence type="ECO:0000256" key="1">
    <source>
        <dbReference type="SAM" id="MobiDB-lite"/>
    </source>
</evidence>
<comment type="caution">
    <text evidence="2">The sequence shown here is derived from an EMBL/GenBank/DDBJ whole genome shotgun (WGS) entry which is preliminary data.</text>
</comment>
<accession>A0AAN5H255</accession>
<proteinExistence type="predicted"/>
<protein>
    <submittedName>
        <fullName evidence="2">DNA primase</fullName>
    </submittedName>
</protein>
<dbReference type="AlphaFoldDB" id="A0AAN5H255"/>
<reference evidence="2" key="2">
    <citation type="submission" date="2020-09" db="EMBL/GenBank/DDBJ databases">
        <authorList>
            <consortium name="NCBI Pathogen Detection Project"/>
        </authorList>
    </citation>
    <scope>NUCLEOTIDE SEQUENCE</scope>
    <source>
        <strain evidence="2">489-16</strain>
    </source>
</reference>
<evidence type="ECO:0000313" key="2">
    <source>
        <dbReference type="EMBL" id="HAN4356681.1"/>
    </source>
</evidence>
<dbReference type="EMBL" id="DABUHV010000155">
    <property type="protein sequence ID" value="HAN4356681.1"/>
    <property type="molecule type" value="Genomic_DNA"/>
</dbReference>
<name>A0AAN5H255_ECOLX</name>
<dbReference type="Proteomes" id="UP000859822">
    <property type="component" value="Unassembled WGS sequence"/>
</dbReference>
<organism evidence="2 3">
    <name type="scientific">Escherichia coli</name>
    <dbReference type="NCBI Taxonomy" id="562"/>
    <lineage>
        <taxon>Bacteria</taxon>
        <taxon>Pseudomonadati</taxon>
        <taxon>Pseudomonadota</taxon>
        <taxon>Gammaproteobacteria</taxon>
        <taxon>Enterobacterales</taxon>
        <taxon>Enterobacteriaceae</taxon>
        <taxon>Escherichia</taxon>
    </lineage>
</organism>
<sequence length="181" mass="19854">ICNQCGAGDGLDLIKRVNNCDTTEAALLAADVLGIDYRTTETPEATSQKREQLETERQRREQERLKRAEKDEQQRRDTFSRQFDDMRRKAVNGKSDYLVAKGVGDFTFPVLPDGSLLLALVDKSGAVTAAQTITSHGEKRLLTGSAKRGAYHAINAPETTQSILIAEGLATALSAHLIRPE</sequence>
<feature type="non-terminal residue" evidence="2">
    <location>
        <position position="1"/>
    </location>
</feature>
<feature type="region of interest" description="Disordered" evidence="1">
    <location>
        <begin position="41"/>
        <end position="80"/>
    </location>
</feature>
<feature type="compositionally biased region" description="Basic and acidic residues" evidence="1">
    <location>
        <begin position="47"/>
        <end position="80"/>
    </location>
</feature>